<gene>
    <name evidence="1" type="ORF">F383_16749</name>
</gene>
<proteinExistence type="predicted"/>
<organism evidence="1 2">
    <name type="scientific">Gossypium arboreum</name>
    <name type="common">Tree cotton</name>
    <name type="synonym">Gossypium nanking</name>
    <dbReference type="NCBI Taxonomy" id="29729"/>
    <lineage>
        <taxon>Eukaryota</taxon>
        <taxon>Viridiplantae</taxon>
        <taxon>Streptophyta</taxon>
        <taxon>Embryophyta</taxon>
        <taxon>Tracheophyta</taxon>
        <taxon>Spermatophyta</taxon>
        <taxon>Magnoliopsida</taxon>
        <taxon>eudicotyledons</taxon>
        <taxon>Gunneridae</taxon>
        <taxon>Pentapetalae</taxon>
        <taxon>rosids</taxon>
        <taxon>malvids</taxon>
        <taxon>Malvales</taxon>
        <taxon>Malvaceae</taxon>
        <taxon>Malvoideae</taxon>
        <taxon>Gossypium</taxon>
    </lineage>
</organism>
<dbReference type="AlphaFoldDB" id="A0A0B0NLF1"/>
<accession>A0A0B0NLF1</accession>
<evidence type="ECO:0000313" key="2">
    <source>
        <dbReference type="Proteomes" id="UP000032142"/>
    </source>
</evidence>
<dbReference type="Proteomes" id="UP000032142">
    <property type="component" value="Unassembled WGS sequence"/>
</dbReference>
<name>A0A0B0NLF1_GOSAR</name>
<evidence type="ECO:0000313" key="1">
    <source>
        <dbReference type="EMBL" id="KHG11901.1"/>
    </source>
</evidence>
<keyword evidence="2" id="KW-1185">Reference proteome</keyword>
<reference evidence="2" key="1">
    <citation type="submission" date="2014-09" db="EMBL/GenBank/DDBJ databases">
        <authorList>
            <person name="Mudge J."/>
            <person name="Ramaraj T."/>
            <person name="Lindquist I.E."/>
            <person name="Bharti A.K."/>
            <person name="Sundararajan A."/>
            <person name="Cameron C.T."/>
            <person name="Woodward J.E."/>
            <person name="May G.D."/>
            <person name="Brubaker C."/>
            <person name="Broadhvest J."/>
            <person name="Wilkins T.A."/>
        </authorList>
    </citation>
    <scope>NUCLEOTIDE SEQUENCE</scope>
    <source>
        <strain evidence="2">cv. AKA8401</strain>
    </source>
</reference>
<protein>
    <submittedName>
        <fullName evidence="1">Uncharacterized protein</fullName>
    </submittedName>
</protein>
<dbReference type="EMBL" id="KN396662">
    <property type="protein sequence ID" value="KHG11901.1"/>
    <property type="molecule type" value="Genomic_DNA"/>
</dbReference>
<sequence>MGMCYTRVSCASILPD</sequence>